<comment type="caution">
    <text evidence="2">The sequence shown here is derived from an EMBL/GenBank/DDBJ whole genome shotgun (WGS) entry which is preliminary data.</text>
</comment>
<dbReference type="InterPro" id="IPR054722">
    <property type="entry name" value="PolX-like_BBD"/>
</dbReference>
<dbReference type="EMBL" id="JANVFU010000012">
    <property type="protein sequence ID" value="KAJ3741610.1"/>
    <property type="molecule type" value="Genomic_DNA"/>
</dbReference>
<dbReference type="Pfam" id="PF22936">
    <property type="entry name" value="Pol_BBD"/>
    <property type="match status" value="1"/>
</dbReference>
<evidence type="ECO:0000313" key="2">
    <source>
        <dbReference type="EMBL" id="KAJ3741610.1"/>
    </source>
</evidence>
<reference evidence="2 3" key="1">
    <citation type="journal article" date="2023" name="Proc. Natl. Acad. Sci. U.S.A.">
        <title>A global phylogenomic analysis of the shiitake genus Lentinula.</title>
        <authorList>
            <person name="Sierra-Patev S."/>
            <person name="Min B."/>
            <person name="Naranjo-Ortiz M."/>
            <person name="Looney B."/>
            <person name="Konkel Z."/>
            <person name="Slot J.C."/>
            <person name="Sakamoto Y."/>
            <person name="Steenwyk J.L."/>
            <person name="Rokas A."/>
            <person name="Carro J."/>
            <person name="Camarero S."/>
            <person name="Ferreira P."/>
            <person name="Molpeceres G."/>
            <person name="Ruiz-Duenas F.J."/>
            <person name="Serrano A."/>
            <person name="Henrissat B."/>
            <person name="Drula E."/>
            <person name="Hughes K.W."/>
            <person name="Mata J.L."/>
            <person name="Ishikawa N.K."/>
            <person name="Vargas-Isla R."/>
            <person name="Ushijima S."/>
            <person name="Smith C.A."/>
            <person name="Donoghue J."/>
            <person name="Ahrendt S."/>
            <person name="Andreopoulos W."/>
            <person name="He G."/>
            <person name="LaButti K."/>
            <person name="Lipzen A."/>
            <person name="Ng V."/>
            <person name="Riley R."/>
            <person name="Sandor L."/>
            <person name="Barry K."/>
            <person name="Martinez A.T."/>
            <person name="Xiao Y."/>
            <person name="Gibbons J.G."/>
            <person name="Terashima K."/>
            <person name="Grigoriev I.V."/>
            <person name="Hibbett D."/>
        </authorList>
    </citation>
    <scope>NUCLEOTIDE SEQUENCE [LARGE SCALE GENOMIC DNA]</scope>
    <source>
        <strain evidence="2 3">TFB7810</strain>
    </source>
</reference>
<evidence type="ECO:0000313" key="3">
    <source>
        <dbReference type="Proteomes" id="UP001142393"/>
    </source>
</evidence>
<feature type="non-terminal residue" evidence="2">
    <location>
        <position position="1"/>
    </location>
</feature>
<accession>A0A9W8TUZ9</accession>
<organism evidence="2 3">
    <name type="scientific">Lentinula detonsa</name>
    <dbReference type="NCBI Taxonomy" id="2804962"/>
    <lineage>
        <taxon>Eukaryota</taxon>
        <taxon>Fungi</taxon>
        <taxon>Dikarya</taxon>
        <taxon>Basidiomycota</taxon>
        <taxon>Agaricomycotina</taxon>
        <taxon>Agaricomycetes</taxon>
        <taxon>Agaricomycetidae</taxon>
        <taxon>Agaricales</taxon>
        <taxon>Marasmiineae</taxon>
        <taxon>Omphalotaceae</taxon>
        <taxon>Lentinula</taxon>
    </lineage>
</organism>
<name>A0A9W8TUZ9_9AGAR</name>
<gene>
    <name evidence="2" type="ORF">DFH05DRAFT_1379081</name>
</gene>
<protein>
    <recommendedName>
        <fullName evidence="1">Retrovirus-related Pol polyprotein from transposon TNT 1-94-like beta-barrel domain-containing protein</fullName>
    </recommendedName>
</protein>
<feature type="domain" description="Retrovirus-related Pol polyprotein from transposon TNT 1-94-like beta-barrel" evidence="1">
    <location>
        <begin position="3"/>
        <end position="74"/>
    </location>
</feature>
<feature type="non-terminal residue" evidence="2">
    <location>
        <position position="85"/>
    </location>
</feature>
<keyword evidence="3" id="KW-1185">Reference proteome</keyword>
<proteinExistence type="predicted"/>
<sequence length="85" mass="9207">ISPYRGDFKNFEDISPKSFRAANKQKFDAVGTGSITVNVPNGVDVSKLELTEVLYSPEVGYTLVSMGKLDDHGFTATFADGKCTI</sequence>
<dbReference type="AlphaFoldDB" id="A0A9W8TUZ9"/>
<dbReference type="Proteomes" id="UP001142393">
    <property type="component" value="Unassembled WGS sequence"/>
</dbReference>
<evidence type="ECO:0000259" key="1">
    <source>
        <dbReference type="Pfam" id="PF22936"/>
    </source>
</evidence>